<dbReference type="PANTHER" id="PTHR15502">
    <property type="entry name" value="CALCINEURIN-BINDING PROTEIN CABIN 1-RELATED"/>
    <property type="match status" value="1"/>
</dbReference>
<keyword evidence="3" id="KW-0802">TPR repeat</keyword>
<dbReference type="Gene3D" id="1.25.40.10">
    <property type="entry name" value="Tetratricopeptide repeat domain"/>
    <property type="match status" value="1"/>
</dbReference>
<dbReference type="PANTHER" id="PTHR15502:SF7">
    <property type="entry name" value="CALCINEURIN-BINDING PROTEIN CABIN-1"/>
    <property type="match status" value="1"/>
</dbReference>
<feature type="repeat" description="TPR" evidence="3">
    <location>
        <begin position="135"/>
        <end position="168"/>
    </location>
</feature>
<dbReference type="GO" id="GO:0031491">
    <property type="term" value="F:nucleosome binding"/>
    <property type="evidence" value="ECO:0007669"/>
    <property type="project" value="TreeGrafter"/>
</dbReference>
<dbReference type="AlphaFoldDB" id="A0A564YPW8"/>
<dbReference type="InterPro" id="IPR033053">
    <property type="entry name" value="Hir3/CABIN1"/>
</dbReference>
<name>A0A564YPW8_HYMDI</name>
<dbReference type="EMBL" id="CABIJS010000333">
    <property type="protein sequence ID" value="VUZ49337.1"/>
    <property type="molecule type" value="Genomic_DNA"/>
</dbReference>
<dbReference type="Proteomes" id="UP000321570">
    <property type="component" value="Unassembled WGS sequence"/>
</dbReference>
<proteinExistence type="predicted"/>
<evidence type="ECO:0000256" key="3">
    <source>
        <dbReference type="PROSITE-ProRule" id="PRU00339"/>
    </source>
</evidence>
<dbReference type="InterPro" id="IPR011990">
    <property type="entry name" value="TPR-like_helical_dom_sf"/>
</dbReference>
<organism evidence="5 6">
    <name type="scientific">Hymenolepis diminuta</name>
    <name type="common">Rat tapeworm</name>
    <dbReference type="NCBI Taxonomy" id="6216"/>
    <lineage>
        <taxon>Eukaryota</taxon>
        <taxon>Metazoa</taxon>
        <taxon>Spiralia</taxon>
        <taxon>Lophotrochozoa</taxon>
        <taxon>Platyhelminthes</taxon>
        <taxon>Cestoda</taxon>
        <taxon>Eucestoda</taxon>
        <taxon>Cyclophyllidea</taxon>
        <taxon>Hymenolepididae</taxon>
        <taxon>Hymenolepis</taxon>
    </lineage>
</organism>
<feature type="non-terminal residue" evidence="5">
    <location>
        <position position="391"/>
    </location>
</feature>
<gene>
    <name evidence="5" type="ORF">WMSIL1_LOCUS8643</name>
</gene>
<evidence type="ECO:0000256" key="4">
    <source>
        <dbReference type="SAM" id="MobiDB-lite"/>
    </source>
</evidence>
<feature type="region of interest" description="Disordered" evidence="4">
    <location>
        <begin position="20"/>
        <end position="41"/>
    </location>
</feature>
<dbReference type="SUPFAM" id="SSF48452">
    <property type="entry name" value="TPR-like"/>
    <property type="match status" value="1"/>
</dbReference>
<dbReference type="PROSITE" id="PS50005">
    <property type="entry name" value="TPR"/>
    <property type="match status" value="1"/>
</dbReference>
<comment type="subcellular location">
    <subcellularLocation>
        <location evidence="1">Nucleus</location>
    </subcellularLocation>
</comment>
<dbReference type="InterPro" id="IPR019734">
    <property type="entry name" value="TPR_rpt"/>
</dbReference>
<keyword evidence="6" id="KW-1185">Reference proteome</keyword>
<dbReference type="GO" id="GO:0005634">
    <property type="term" value="C:nucleus"/>
    <property type="evidence" value="ECO:0007669"/>
    <property type="project" value="UniProtKB-SubCell"/>
</dbReference>
<protein>
    <submittedName>
        <fullName evidence="5">Uncharacterized protein</fullName>
    </submittedName>
</protein>
<evidence type="ECO:0000256" key="1">
    <source>
        <dbReference type="ARBA" id="ARBA00004123"/>
    </source>
</evidence>
<keyword evidence="2" id="KW-0539">Nucleus</keyword>
<dbReference type="Pfam" id="PF14559">
    <property type="entry name" value="TPR_19"/>
    <property type="match status" value="1"/>
</dbReference>
<reference evidence="5 6" key="1">
    <citation type="submission" date="2019-07" db="EMBL/GenBank/DDBJ databases">
        <authorList>
            <person name="Jastrzebski P J."/>
            <person name="Paukszto L."/>
            <person name="Jastrzebski P J."/>
        </authorList>
    </citation>
    <scope>NUCLEOTIDE SEQUENCE [LARGE SCALE GENOMIC DNA]</scope>
    <source>
        <strain evidence="5 6">WMS-il1</strain>
    </source>
</reference>
<evidence type="ECO:0000313" key="5">
    <source>
        <dbReference type="EMBL" id="VUZ49337.1"/>
    </source>
</evidence>
<evidence type="ECO:0000313" key="6">
    <source>
        <dbReference type="Proteomes" id="UP000321570"/>
    </source>
</evidence>
<dbReference type="GO" id="GO:0006325">
    <property type="term" value="P:chromatin organization"/>
    <property type="evidence" value="ECO:0007669"/>
    <property type="project" value="InterPro"/>
</dbReference>
<sequence length="391" mass="44518">MDHVINLRFRPLTREDDVSVSDSVSDSSYLNNGHTVDLDRDGTSVEICPADTQENEPDSTSKAEIIRRLLRPVKEKHSSKEAEEIRITQLYNHALQMSSESENSLEAIPLLESIVHSFLFRSSSNAPPHLKTINFASCRLLATLYLKSNKPETAFKLLKTAVELDPTDLGVWVKLATTSTTLNKFEDADKALFHILQQQPSHPVALYWAPIFYFGVCEFHACLKYAIRCLFVNPRDQVAVYLIKQVLSIDSSCDHLMQDLYKSYPNILEQVEVHDTVKEHVDERWKKIRAAHREMIDEQNKMNILKTFKFPGPLYKLTWEHLANAVVSMFDKLMKEDLVEAGLDLGSLFEDGEIPPKELQVVEPMEVSISSTQMSQEEFLAAETEMDAQSS</sequence>
<accession>A0A564YPW8</accession>
<evidence type="ECO:0000256" key="2">
    <source>
        <dbReference type="ARBA" id="ARBA00023242"/>
    </source>
</evidence>